<organism evidence="3 4">
    <name type="scientific">Sclerotinia nivalis</name>
    <dbReference type="NCBI Taxonomy" id="352851"/>
    <lineage>
        <taxon>Eukaryota</taxon>
        <taxon>Fungi</taxon>
        <taxon>Dikarya</taxon>
        <taxon>Ascomycota</taxon>
        <taxon>Pezizomycotina</taxon>
        <taxon>Leotiomycetes</taxon>
        <taxon>Helotiales</taxon>
        <taxon>Sclerotiniaceae</taxon>
        <taxon>Sclerotinia</taxon>
    </lineage>
</organism>
<dbReference type="EMBL" id="JAPEIS010000028">
    <property type="protein sequence ID" value="KAJ8057805.1"/>
    <property type="molecule type" value="Genomic_DNA"/>
</dbReference>
<comment type="caution">
    <text evidence="3">The sequence shown here is derived from an EMBL/GenBank/DDBJ whole genome shotgun (WGS) entry which is preliminary data.</text>
</comment>
<sequence length="247" mass="27518">MSIGIQSHTGFSPSMTSCSKELRPEPHPKHLLQITTRTLKEPDFKFELLPLHSPLLRHAPRNTKGRNYSDDINKKSFDILWRACKAPRGSSPKQQSNNTQGWEVYPFGHELCNDPSAGSPTETLLRLLLPLNDQVWITFRLWVGVATLPKAVRKPHLAIQSVVATGGVHSSLKSNNCNALSPARQSLTRLPRPFGQGEKLVGSVSVARVRPRTSKGITAELYQSLESDTQEASAYKTYSSRHPFGWD</sequence>
<evidence type="ECO:0000313" key="4">
    <source>
        <dbReference type="Proteomes" id="UP001152300"/>
    </source>
</evidence>
<name>A0A9X0DDR3_9HELO</name>
<reference evidence="3" key="1">
    <citation type="submission" date="2022-11" db="EMBL/GenBank/DDBJ databases">
        <title>Genome Resource of Sclerotinia nivalis Strain SnTB1, a Plant Pathogen Isolated from American Ginseng.</title>
        <authorList>
            <person name="Fan S."/>
        </authorList>
    </citation>
    <scope>NUCLEOTIDE SEQUENCE</scope>
    <source>
        <strain evidence="3">SnTB1</strain>
    </source>
</reference>
<gene>
    <name evidence="3" type="ORF">OCU04_013218</name>
    <name evidence="2" type="ORF">OCU04_013257</name>
</gene>
<accession>A0A9X0DDR3</accession>
<evidence type="ECO:0000256" key="1">
    <source>
        <dbReference type="SAM" id="MobiDB-lite"/>
    </source>
</evidence>
<proteinExistence type="predicted"/>
<feature type="region of interest" description="Disordered" evidence="1">
    <location>
        <begin position="1"/>
        <end position="27"/>
    </location>
</feature>
<dbReference type="EMBL" id="JAPEIS010000019">
    <property type="protein sequence ID" value="KAJ8057842.1"/>
    <property type="molecule type" value="Genomic_DNA"/>
</dbReference>
<feature type="compositionally biased region" description="Polar residues" evidence="1">
    <location>
        <begin position="1"/>
        <end position="19"/>
    </location>
</feature>
<dbReference type="AlphaFoldDB" id="A0A9X0DDR3"/>
<evidence type="ECO:0000313" key="3">
    <source>
        <dbReference type="EMBL" id="KAJ8057842.1"/>
    </source>
</evidence>
<dbReference type="OrthoDB" id="3472258at2759"/>
<protein>
    <submittedName>
        <fullName evidence="3">Uncharacterized protein</fullName>
    </submittedName>
</protein>
<evidence type="ECO:0000313" key="2">
    <source>
        <dbReference type="EMBL" id="KAJ8057805.1"/>
    </source>
</evidence>
<dbReference type="Proteomes" id="UP001152300">
    <property type="component" value="Unassembled WGS sequence"/>
</dbReference>
<keyword evidence="4" id="KW-1185">Reference proteome</keyword>